<name>A0ABQ1RJM3_9ALTE</name>
<feature type="region of interest" description="Disordered" evidence="1">
    <location>
        <begin position="68"/>
        <end position="92"/>
    </location>
</feature>
<evidence type="ECO:0008006" key="4">
    <source>
        <dbReference type="Google" id="ProtNLM"/>
    </source>
</evidence>
<feature type="compositionally biased region" description="Basic residues" evidence="1">
    <location>
        <begin position="69"/>
        <end position="78"/>
    </location>
</feature>
<comment type="caution">
    <text evidence="2">The sequence shown here is derived from an EMBL/GenBank/DDBJ whole genome shotgun (WGS) entry which is preliminary data.</text>
</comment>
<dbReference type="Proteomes" id="UP000614272">
    <property type="component" value="Unassembled WGS sequence"/>
</dbReference>
<dbReference type="EMBL" id="BMGJ01000010">
    <property type="protein sequence ID" value="GGD69168.1"/>
    <property type="molecule type" value="Genomic_DNA"/>
</dbReference>
<organism evidence="2 3">
    <name type="scientific">Lacimicrobium alkaliphilum</name>
    <dbReference type="NCBI Taxonomy" id="1526571"/>
    <lineage>
        <taxon>Bacteria</taxon>
        <taxon>Pseudomonadati</taxon>
        <taxon>Pseudomonadota</taxon>
        <taxon>Gammaproteobacteria</taxon>
        <taxon>Alteromonadales</taxon>
        <taxon>Alteromonadaceae</taxon>
        <taxon>Lacimicrobium</taxon>
    </lineage>
</organism>
<evidence type="ECO:0000313" key="3">
    <source>
        <dbReference type="Proteomes" id="UP000614272"/>
    </source>
</evidence>
<keyword evidence="3" id="KW-1185">Reference proteome</keyword>
<evidence type="ECO:0000313" key="2">
    <source>
        <dbReference type="EMBL" id="GGD69168.1"/>
    </source>
</evidence>
<sequence length="92" mass="11078">MINIVWLKRNLRLNDHKPWLSPEFCNINYPEPIVDVELAARQARNTLFEYYREEVCSVETQRVVEQHASRRYRKKRHNRPEAAPPSNQLSLF</sequence>
<dbReference type="RefSeq" id="WP_099035195.1">
    <property type="nucleotide sequence ID" value="NZ_BMGJ01000010.1"/>
</dbReference>
<evidence type="ECO:0000256" key="1">
    <source>
        <dbReference type="SAM" id="MobiDB-lite"/>
    </source>
</evidence>
<gene>
    <name evidence="2" type="ORF">GCM10011357_25290</name>
</gene>
<proteinExistence type="predicted"/>
<reference evidence="3" key="1">
    <citation type="journal article" date="2019" name="Int. J. Syst. Evol. Microbiol.">
        <title>The Global Catalogue of Microorganisms (GCM) 10K type strain sequencing project: providing services to taxonomists for standard genome sequencing and annotation.</title>
        <authorList>
            <consortium name="The Broad Institute Genomics Platform"/>
            <consortium name="The Broad Institute Genome Sequencing Center for Infectious Disease"/>
            <person name="Wu L."/>
            <person name="Ma J."/>
        </authorList>
    </citation>
    <scope>NUCLEOTIDE SEQUENCE [LARGE SCALE GENOMIC DNA]</scope>
    <source>
        <strain evidence="3">CGMCC 1.12923</strain>
    </source>
</reference>
<protein>
    <recommendedName>
        <fullName evidence="4">Cryptochrome/DNA photolyase FAD-binding domain-containing protein</fullName>
    </recommendedName>
</protein>
<accession>A0ABQ1RJM3</accession>